<evidence type="ECO:0000313" key="1">
    <source>
        <dbReference type="EMBL" id="MCI63177.1"/>
    </source>
</evidence>
<feature type="non-terminal residue" evidence="1">
    <location>
        <position position="50"/>
    </location>
</feature>
<evidence type="ECO:0000313" key="2">
    <source>
        <dbReference type="Proteomes" id="UP000265520"/>
    </source>
</evidence>
<keyword evidence="2" id="KW-1185">Reference proteome</keyword>
<dbReference type="EMBL" id="LXQA010632386">
    <property type="protein sequence ID" value="MCI63177.1"/>
    <property type="molecule type" value="Genomic_DNA"/>
</dbReference>
<dbReference type="Proteomes" id="UP000265520">
    <property type="component" value="Unassembled WGS sequence"/>
</dbReference>
<accession>A0A392TRU1</accession>
<organism evidence="1 2">
    <name type="scientific">Trifolium medium</name>
    <dbReference type="NCBI Taxonomy" id="97028"/>
    <lineage>
        <taxon>Eukaryota</taxon>
        <taxon>Viridiplantae</taxon>
        <taxon>Streptophyta</taxon>
        <taxon>Embryophyta</taxon>
        <taxon>Tracheophyta</taxon>
        <taxon>Spermatophyta</taxon>
        <taxon>Magnoliopsida</taxon>
        <taxon>eudicotyledons</taxon>
        <taxon>Gunneridae</taxon>
        <taxon>Pentapetalae</taxon>
        <taxon>rosids</taxon>
        <taxon>fabids</taxon>
        <taxon>Fabales</taxon>
        <taxon>Fabaceae</taxon>
        <taxon>Papilionoideae</taxon>
        <taxon>50 kb inversion clade</taxon>
        <taxon>NPAAA clade</taxon>
        <taxon>Hologalegina</taxon>
        <taxon>IRL clade</taxon>
        <taxon>Trifolieae</taxon>
        <taxon>Trifolium</taxon>
    </lineage>
</organism>
<sequence length="50" mass="5640">MIAPWANFAGFDPFGDTYKRELEALERGSKNLKRRLCLSSIPEDPSSHST</sequence>
<dbReference type="AlphaFoldDB" id="A0A392TRU1"/>
<comment type="caution">
    <text evidence="1">The sequence shown here is derived from an EMBL/GenBank/DDBJ whole genome shotgun (WGS) entry which is preliminary data.</text>
</comment>
<proteinExistence type="predicted"/>
<reference evidence="1 2" key="1">
    <citation type="journal article" date="2018" name="Front. Plant Sci.">
        <title>Red Clover (Trifolium pratense) and Zigzag Clover (T. medium) - A Picture of Genomic Similarities and Differences.</title>
        <authorList>
            <person name="Dluhosova J."/>
            <person name="Istvanek J."/>
            <person name="Nedelnik J."/>
            <person name="Repkova J."/>
        </authorList>
    </citation>
    <scope>NUCLEOTIDE SEQUENCE [LARGE SCALE GENOMIC DNA]</scope>
    <source>
        <strain evidence="2">cv. 10/8</strain>
        <tissue evidence="1">Leaf</tissue>
    </source>
</reference>
<protein>
    <submittedName>
        <fullName evidence="1">Uncharacterized protein</fullName>
    </submittedName>
</protein>
<name>A0A392TRU1_9FABA</name>